<organism evidence="1 2">
    <name type="scientific">Microbacterium testaceum</name>
    <name type="common">Aureobacterium testaceum</name>
    <name type="synonym">Brevibacterium testaceum</name>
    <dbReference type="NCBI Taxonomy" id="2033"/>
    <lineage>
        <taxon>Bacteria</taxon>
        <taxon>Bacillati</taxon>
        <taxon>Actinomycetota</taxon>
        <taxon>Actinomycetes</taxon>
        <taxon>Micrococcales</taxon>
        <taxon>Microbacteriaceae</taxon>
        <taxon>Microbacterium</taxon>
    </lineage>
</organism>
<comment type="caution">
    <text evidence="1">The sequence shown here is derived from an EMBL/GenBank/DDBJ whole genome shotgun (WGS) entry which is preliminary data.</text>
</comment>
<reference evidence="1 2" key="1">
    <citation type="journal article" date="2016" name="Front. Microbiol.">
        <title>Genomic Resource of Rice Seed Associated Bacteria.</title>
        <authorList>
            <person name="Midha S."/>
            <person name="Bansal K."/>
            <person name="Sharma S."/>
            <person name="Kumar N."/>
            <person name="Patil P.P."/>
            <person name="Chaudhry V."/>
            <person name="Patil P.B."/>
        </authorList>
    </citation>
    <scope>NUCLEOTIDE SEQUENCE [LARGE SCALE GENOMIC DNA]</scope>
    <source>
        <strain evidence="1 2">RSA3</strain>
    </source>
</reference>
<gene>
    <name evidence="1" type="ORF">RSA3_10455</name>
</gene>
<dbReference type="EMBL" id="LDRV01000063">
    <property type="protein sequence ID" value="KTS11400.1"/>
    <property type="molecule type" value="Genomic_DNA"/>
</dbReference>
<name>A0A147F732_MICTE</name>
<evidence type="ECO:0000313" key="2">
    <source>
        <dbReference type="Proteomes" id="UP000072189"/>
    </source>
</evidence>
<sequence length="119" mass="13062">MDDADADDGHVIISFDVSTAVRVGELEQSFRAQPRSSTSFRYRLGTVTFDEPDAKARADKLNAVIMEFVDRLHGVPPAVLDAPETFVRLFMTLPAGAETLHTETVKRLADVGATIWIDA</sequence>
<evidence type="ECO:0000313" key="1">
    <source>
        <dbReference type="EMBL" id="KTS11400.1"/>
    </source>
</evidence>
<dbReference type="AlphaFoldDB" id="A0A147F732"/>
<protein>
    <submittedName>
        <fullName evidence="1">Uncharacterized protein</fullName>
    </submittedName>
</protein>
<dbReference type="Proteomes" id="UP000072189">
    <property type="component" value="Unassembled WGS sequence"/>
</dbReference>
<accession>A0A147F732</accession>
<dbReference type="RefSeq" id="WP_058614302.1">
    <property type="nucleotide sequence ID" value="NZ_LDRV01000063.1"/>
</dbReference>
<dbReference type="PATRIC" id="fig|2033.7.peg.2842"/>
<proteinExistence type="predicted"/>